<dbReference type="SUPFAM" id="SSF53383">
    <property type="entry name" value="PLP-dependent transferases"/>
    <property type="match status" value="1"/>
</dbReference>
<dbReference type="STRING" id="573413.Spirs_1023"/>
<sequence length="428" mass="47768">MNTIAHELNDRLEGSTAYRLLSDFGKRFYFPKGIVAQSAEAKQKAHRFNATVGMATKGPVPMYLKGIKDLVPGIEEQEIFPYAPTPGVPELRKLWRSEMDRKNPSLKGKNTSLPLVTSGLTHGISVVSDLFLDEGDSIVVPDMFWGNYRLIFEGRNKAKILSFPFFNDEGGLHVSALKDTLESVEGDTVALILNFPNNPTGYSPTEREADQIVAVLKSLADEGKKVLCITDDAYFGLFYEKGTCTESLFARLADLHENIFAVKVDGATKEEFAWGFRIGFITYAGHGMSGDQYEALEKKTMGAIRSSISNSSKIAQSLLLRGMKEPGYLDQKQEAFSILEARYRKVRELVGRFPSDAPLQPLPFNSGYFMTFVYKGNSEKLRLHLLDKYGVGTISIQEKYLRIAYSSVEIENLEELYQTILKAAGEVL</sequence>
<feature type="domain" description="Aminotransferase class I/classII large" evidence="6">
    <location>
        <begin position="74"/>
        <end position="420"/>
    </location>
</feature>
<dbReference type="InterPro" id="IPR015424">
    <property type="entry name" value="PyrdxlP-dep_Trfase"/>
</dbReference>
<dbReference type="EMBL" id="CP002116">
    <property type="protein sequence ID" value="ADK80156.1"/>
    <property type="molecule type" value="Genomic_DNA"/>
</dbReference>
<dbReference type="AlphaFoldDB" id="E1RCS6"/>
<dbReference type="KEGG" id="ssm:Spirs_1023"/>
<evidence type="ECO:0000256" key="5">
    <source>
        <dbReference type="ARBA" id="ARBA00022898"/>
    </source>
</evidence>
<dbReference type="PANTHER" id="PTHR46383:SF1">
    <property type="entry name" value="ASPARTATE AMINOTRANSFERASE"/>
    <property type="match status" value="1"/>
</dbReference>
<dbReference type="PANTHER" id="PTHR46383">
    <property type="entry name" value="ASPARTATE AMINOTRANSFERASE"/>
    <property type="match status" value="1"/>
</dbReference>
<dbReference type="Gene3D" id="3.40.640.10">
    <property type="entry name" value="Type I PLP-dependent aspartate aminotransferase-like (Major domain)"/>
    <property type="match status" value="1"/>
</dbReference>
<evidence type="ECO:0000256" key="2">
    <source>
        <dbReference type="ARBA" id="ARBA00007441"/>
    </source>
</evidence>
<dbReference type="Gene3D" id="3.90.1150.10">
    <property type="entry name" value="Aspartate Aminotransferase, domain 1"/>
    <property type="match status" value="1"/>
</dbReference>
<keyword evidence="4" id="KW-0808">Transferase</keyword>
<dbReference type="GO" id="GO:0030170">
    <property type="term" value="F:pyridoxal phosphate binding"/>
    <property type="evidence" value="ECO:0007669"/>
    <property type="project" value="InterPro"/>
</dbReference>
<evidence type="ECO:0000256" key="4">
    <source>
        <dbReference type="ARBA" id="ARBA00022679"/>
    </source>
</evidence>
<evidence type="ECO:0000313" key="8">
    <source>
        <dbReference type="Proteomes" id="UP000002318"/>
    </source>
</evidence>
<evidence type="ECO:0000256" key="3">
    <source>
        <dbReference type="ARBA" id="ARBA00022576"/>
    </source>
</evidence>
<dbReference type="HOGENOM" id="CLU_052346_1_0_12"/>
<dbReference type="GO" id="GO:0006520">
    <property type="term" value="P:amino acid metabolic process"/>
    <property type="evidence" value="ECO:0007669"/>
    <property type="project" value="InterPro"/>
</dbReference>
<protein>
    <submittedName>
        <fullName evidence="7">Aminotransferase class I and II</fullName>
    </submittedName>
</protein>
<dbReference type="RefSeq" id="WP_013253620.1">
    <property type="nucleotide sequence ID" value="NC_014364.1"/>
</dbReference>
<name>E1RCS6_SEDSS</name>
<dbReference type="InterPro" id="IPR015421">
    <property type="entry name" value="PyrdxlP-dep_Trfase_major"/>
</dbReference>
<evidence type="ECO:0000256" key="1">
    <source>
        <dbReference type="ARBA" id="ARBA00001933"/>
    </source>
</evidence>
<dbReference type="InterPro" id="IPR004839">
    <property type="entry name" value="Aminotransferase_I/II_large"/>
</dbReference>
<keyword evidence="8" id="KW-1185">Reference proteome</keyword>
<keyword evidence="5" id="KW-0663">Pyridoxal phosphate</keyword>
<gene>
    <name evidence="7" type="ordered locus">Spirs_1023</name>
</gene>
<dbReference type="CDD" id="cd00609">
    <property type="entry name" value="AAT_like"/>
    <property type="match status" value="1"/>
</dbReference>
<keyword evidence="3 7" id="KW-0032">Aminotransferase</keyword>
<dbReference type="Pfam" id="PF00155">
    <property type="entry name" value="Aminotran_1_2"/>
    <property type="match status" value="1"/>
</dbReference>
<reference evidence="7 8" key="1">
    <citation type="journal article" date="2010" name="Stand. Genomic Sci.">
        <title>Complete genome sequence of Spirochaeta smaragdinae type strain (SEBR 4228).</title>
        <authorList>
            <person name="Mavromatis K."/>
            <person name="Yasawong M."/>
            <person name="Chertkov O."/>
            <person name="Lapidus A."/>
            <person name="Lucas S."/>
            <person name="Nolan M."/>
            <person name="Del Rio T.G."/>
            <person name="Tice H."/>
            <person name="Cheng J.F."/>
            <person name="Pitluck S."/>
            <person name="Liolios K."/>
            <person name="Ivanova N."/>
            <person name="Tapia R."/>
            <person name="Han C."/>
            <person name="Bruce D."/>
            <person name="Goodwin L."/>
            <person name="Pati A."/>
            <person name="Chen A."/>
            <person name="Palaniappan K."/>
            <person name="Land M."/>
            <person name="Hauser L."/>
            <person name="Chang Y.J."/>
            <person name="Jeffries C.D."/>
            <person name="Detter J.C."/>
            <person name="Rohde M."/>
            <person name="Brambilla E."/>
            <person name="Spring S."/>
            <person name="Goker M."/>
            <person name="Sikorski J."/>
            <person name="Woyke T."/>
            <person name="Bristow J."/>
            <person name="Eisen J.A."/>
            <person name="Markowitz V."/>
            <person name="Hugenholtz P."/>
            <person name="Klenk H.P."/>
            <person name="Kyrpides N.C."/>
        </authorList>
    </citation>
    <scope>NUCLEOTIDE SEQUENCE [LARGE SCALE GENOMIC DNA]</scope>
    <source>
        <strain evidence="8">DSM 11293 / JCM 15392 / SEBR 4228</strain>
    </source>
</reference>
<dbReference type="NCBIfam" id="NF006388">
    <property type="entry name" value="PRK08637.1"/>
    <property type="match status" value="1"/>
</dbReference>
<comment type="similarity">
    <text evidence="2">Belongs to the class-I pyridoxal-phosphate-dependent aminotransferase family.</text>
</comment>
<dbReference type="InterPro" id="IPR050596">
    <property type="entry name" value="AspAT/PAT-like"/>
</dbReference>
<dbReference type="OrthoDB" id="9762162at2"/>
<evidence type="ECO:0000259" key="6">
    <source>
        <dbReference type="Pfam" id="PF00155"/>
    </source>
</evidence>
<accession>E1RCS6</accession>
<dbReference type="GO" id="GO:0008483">
    <property type="term" value="F:transaminase activity"/>
    <property type="evidence" value="ECO:0007669"/>
    <property type="project" value="UniProtKB-KW"/>
</dbReference>
<dbReference type="eggNOG" id="COG0436">
    <property type="taxonomic scope" value="Bacteria"/>
</dbReference>
<evidence type="ECO:0000313" key="7">
    <source>
        <dbReference type="EMBL" id="ADK80156.1"/>
    </source>
</evidence>
<dbReference type="Proteomes" id="UP000002318">
    <property type="component" value="Chromosome"/>
</dbReference>
<proteinExistence type="inferred from homology"/>
<organism evidence="7 8">
    <name type="scientific">Sediminispirochaeta smaragdinae (strain DSM 11293 / JCM 15392 / SEBR 4228)</name>
    <name type="common">Spirochaeta smaragdinae</name>
    <dbReference type="NCBI Taxonomy" id="573413"/>
    <lineage>
        <taxon>Bacteria</taxon>
        <taxon>Pseudomonadati</taxon>
        <taxon>Spirochaetota</taxon>
        <taxon>Spirochaetia</taxon>
        <taxon>Spirochaetales</taxon>
        <taxon>Spirochaetaceae</taxon>
        <taxon>Sediminispirochaeta</taxon>
    </lineage>
</organism>
<comment type="cofactor">
    <cofactor evidence="1">
        <name>pyridoxal 5'-phosphate</name>
        <dbReference type="ChEBI" id="CHEBI:597326"/>
    </cofactor>
</comment>
<dbReference type="InterPro" id="IPR015422">
    <property type="entry name" value="PyrdxlP-dep_Trfase_small"/>
</dbReference>